<keyword evidence="17 18" id="KW-0131">Cell cycle</keyword>
<evidence type="ECO:0000256" key="16">
    <source>
        <dbReference type="ARBA" id="ARBA00047632"/>
    </source>
</evidence>
<dbReference type="Pfam" id="PF08245">
    <property type="entry name" value="Mur_ligase_M"/>
    <property type="match status" value="1"/>
</dbReference>
<dbReference type="InterPro" id="IPR005762">
    <property type="entry name" value="MurD"/>
</dbReference>
<gene>
    <name evidence="17" type="primary">murD</name>
    <name evidence="21" type="ORF">cpu_02830</name>
</gene>
<dbReference type="EMBL" id="BDJK01000006">
    <property type="protein sequence ID" value="GAV21773.1"/>
    <property type="molecule type" value="Genomic_DNA"/>
</dbReference>
<feature type="domain" description="Mur ligase C-terminal" evidence="19">
    <location>
        <begin position="312"/>
        <end position="425"/>
    </location>
</feature>
<feature type="binding site" evidence="17">
    <location>
        <begin position="116"/>
        <end position="122"/>
    </location>
    <ligand>
        <name>ATP</name>
        <dbReference type="ChEBI" id="CHEBI:30616"/>
    </ligand>
</feature>
<dbReference type="Pfam" id="PF02875">
    <property type="entry name" value="Mur_ligase_C"/>
    <property type="match status" value="1"/>
</dbReference>
<dbReference type="SUPFAM" id="SSF53244">
    <property type="entry name" value="MurD-like peptide ligases, peptide-binding domain"/>
    <property type="match status" value="1"/>
</dbReference>
<evidence type="ECO:0000256" key="17">
    <source>
        <dbReference type="HAMAP-Rule" id="MF_00639"/>
    </source>
</evidence>
<keyword evidence="17 18" id="KW-0132">Cell division</keyword>
<organism evidence="21 22">
    <name type="scientific">Carboxydothermus pertinax</name>
    <dbReference type="NCBI Taxonomy" id="870242"/>
    <lineage>
        <taxon>Bacteria</taxon>
        <taxon>Bacillati</taxon>
        <taxon>Bacillota</taxon>
        <taxon>Clostridia</taxon>
        <taxon>Thermoanaerobacterales</taxon>
        <taxon>Thermoanaerobacteraceae</taxon>
        <taxon>Carboxydothermus</taxon>
    </lineage>
</organism>
<dbReference type="STRING" id="870242.cpu_02830"/>
<evidence type="ECO:0000256" key="8">
    <source>
        <dbReference type="ARBA" id="ARBA00022598"/>
    </source>
</evidence>
<dbReference type="PANTHER" id="PTHR43692">
    <property type="entry name" value="UDP-N-ACETYLMURAMOYLALANINE--D-GLUTAMATE LIGASE"/>
    <property type="match status" value="1"/>
</dbReference>
<evidence type="ECO:0000313" key="21">
    <source>
        <dbReference type="EMBL" id="GAV21773.1"/>
    </source>
</evidence>
<evidence type="ECO:0000256" key="13">
    <source>
        <dbReference type="ARBA" id="ARBA00023316"/>
    </source>
</evidence>
<dbReference type="Pfam" id="PF21799">
    <property type="entry name" value="MurD-like_N"/>
    <property type="match status" value="1"/>
</dbReference>
<keyword evidence="13 17" id="KW-0961">Cell wall biogenesis/degradation</keyword>
<evidence type="ECO:0000256" key="1">
    <source>
        <dbReference type="ARBA" id="ARBA00002734"/>
    </source>
</evidence>
<dbReference type="GO" id="GO:0008764">
    <property type="term" value="F:UDP-N-acetylmuramoylalanine-D-glutamate ligase activity"/>
    <property type="evidence" value="ECO:0007669"/>
    <property type="project" value="UniProtKB-UniRule"/>
</dbReference>
<dbReference type="InterPro" id="IPR004101">
    <property type="entry name" value="Mur_ligase_C"/>
</dbReference>
<dbReference type="Proteomes" id="UP000187485">
    <property type="component" value="Unassembled WGS sequence"/>
</dbReference>
<keyword evidence="10 17" id="KW-0067">ATP-binding</keyword>
<evidence type="ECO:0000256" key="15">
    <source>
        <dbReference type="ARBA" id="ARBA00032324"/>
    </source>
</evidence>
<dbReference type="Gene3D" id="3.40.1190.10">
    <property type="entry name" value="Mur-like, catalytic domain"/>
    <property type="match status" value="1"/>
</dbReference>
<accession>A0A1L8CS79</accession>
<dbReference type="GO" id="GO:0051301">
    <property type="term" value="P:cell division"/>
    <property type="evidence" value="ECO:0007669"/>
    <property type="project" value="UniProtKB-KW"/>
</dbReference>
<evidence type="ECO:0000256" key="3">
    <source>
        <dbReference type="ARBA" id="ARBA00004752"/>
    </source>
</evidence>
<dbReference type="Gene3D" id="3.40.50.720">
    <property type="entry name" value="NAD(P)-binding Rossmann-like Domain"/>
    <property type="match status" value="1"/>
</dbReference>
<comment type="subcellular location">
    <subcellularLocation>
        <location evidence="2 17 18">Cytoplasm</location>
    </subcellularLocation>
</comment>
<evidence type="ECO:0000256" key="9">
    <source>
        <dbReference type="ARBA" id="ARBA00022741"/>
    </source>
</evidence>
<dbReference type="GO" id="GO:0005737">
    <property type="term" value="C:cytoplasm"/>
    <property type="evidence" value="ECO:0007669"/>
    <property type="project" value="UniProtKB-SubCell"/>
</dbReference>
<evidence type="ECO:0000259" key="19">
    <source>
        <dbReference type="Pfam" id="PF02875"/>
    </source>
</evidence>
<evidence type="ECO:0000256" key="4">
    <source>
        <dbReference type="ARBA" id="ARBA00010416"/>
    </source>
</evidence>
<evidence type="ECO:0000256" key="7">
    <source>
        <dbReference type="ARBA" id="ARBA00022490"/>
    </source>
</evidence>
<dbReference type="HAMAP" id="MF_00639">
    <property type="entry name" value="MurD"/>
    <property type="match status" value="1"/>
</dbReference>
<sequence length="452" mass="49763">MMVGQYTNKRILVVGAGKSGKAVASFLIKHGAKVVLTDKKMSLPVDEELKKLAEEGVELVLGGYPLVKDWEVLVVSPGVPLTEEPIVYSYQEGIPVLGEIELASSQINAPIIAVTGTNGKTTTTAWIGEILKTAGVKTLVAGNIGYPLIEAVYEDWEAVALEVSSFQLETIQNFKPKVAVILNLTPDHLDRHKTIEGYLKAKARIFINQDKSDITILNFDDPLIRSLGDKTPGRVMYFSRNTELNDGVFVKNGKIVVKSLGEEYEIIEVKDLPLPGPHNLENALAAIAASWSFGVERKNIQKGLKLFQGVAHRLEKVAEINDVLFINDSKGTNPDSTIKALNSFDRPIVLIAGGRNKGNSFFKLAREIKEKARLVVLVGECREEIREALKSVGYDKYLLAQDFEEAVTKAKELAKPGDVVLLSPAAASWDMFRNYEERGELFKKLVLKFAEG</sequence>
<dbReference type="GO" id="GO:0005524">
    <property type="term" value="F:ATP binding"/>
    <property type="evidence" value="ECO:0007669"/>
    <property type="project" value="UniProtKB-UniRule"/>
</dbReference>
<reference evidence="22" key="1">
    <citation type="submission" date="2016-12" db="EMBL/GenBank/DDBJ databases">
        <title>Draft Genome Sequences od Carboxydothermus pertinax and islandicus, Hydrogenogenic Carboxydotrophic Bacteria.</title>
        <authorList>
            <person name="Fukuyama Y."/>
            <person name="Ohmae K."/>
            <person name="Yoneda Y."/>
            <person name="Yoshida T."/>
            <person name="Sako Y."/>
        </authorList>
    </citation>
    <scope>NUCLEOTIDE SEQUENCE [LARGE SCALE GENOMIC DNA]</scope>
    <source>
        <strain evidence="22">Ug1</strain>
    </source>
</reference>
<dbReference type="Gene3D" id="3.90.190.20">
    <property type="entry name" value="Mur ligase, C-terminal domain"/>
    <property type="match status" value="1"/>
</dbReference>
<dbReference type="InterPro" id="IPR036615">
    <property type="entry name" value="Mur_ligase_C_dom_sf"/>
</dbReference>
<proteinExistence type="inferred from homology"/>
<keyword evidence="11 17" id="KW-0133">Cell shape</keyword>
<dbReference type="GO" id="GO:0009252">
    <property type="term" value="P:peptidoglycan biosynthetic process"/>
    <property type="evidence" value="ECO:0007669"/>
    <property type="project" value="UniProtKB-UniRule"/>
</dbReference>
<dbReference type="AlphaFoldDB" id="A0A1L8CS79"/>
<comment type="catalytic activity">
    <reaction evidence="16 17 18">
        <text>UDP-N-acetyl-alpha-D-muramoyl-L-alanine + D-glutamate + ATP = UDP-N-acetyl-alpha-D-muramoyl-L-alanyl-D-glutamate + ADP + phosphate + H(+)</text>
        <dbReference type="Rhea" id="RHEA:16429"/>
        <dbReference type="ChEBI" id="CHEBI:15378"/>
        <dbReference type="ChEBI" id="CHEBI:29986"/>
        <dbReference type="ChEBI" id="CHEBI:30616"/>
        <dbReference type="ChEBI" id="CHEBI:43474"/>
        <dbReference type="ChEBI" id="CHEBI:83898"/>
        <dbReference type="ChEBI" id="CHEBI:83900"/>
        <dbReference type="ChEBI" id="CHEBI:456216"/>
        <dbReference type="EC" id="6.3.2.9"/>
    </reaction>
</comment>
<dbReference type="NCBIfam" id="TIGR01087">
    <property type="entry name" value="murD"/>
    <property type="match status" value="1"/>
</dbReference>
<evidence type="ECO:0000256" key="6">
    <source>
        <dbReference type="ARBA" id="ARBA00015655"/>
    </source>
</evidence>
<keyword evidence="12 17" id="KW-0573">Peptidoglycan synthesis</keyword>
<keyword evidence="22" id="KW-1185">Reference proteome</keyword>
<dbReference type="InterPro" id="IPR036565">
    <property type="entry name" value="Mur-like_cat_sf"/>
</dbReference>
<evidence type="ECO:0000313" key="22">
    <source>
        <dbReference type="Proteomes" id="UP000187485"/>
    </source>
</evidence>
<evidence type="ECO:0000256" key="2">
    <source>
        <dbReference type="ARBA" id="ARBA00004496"/>
    </source>
</evidence>
<comment type="pathway">
    <text evidence="3 17 18">Cell wall biogenesis; peptidoglycan biosynthesis.</text>
</comment>
<comment type="caution">
    <text evidence="21">The sequence shown here is derived from an EMBL/GenBank/DDBJ whole genome shotgun (WGS) entry which is preliminary data.</text>
</comment>
<evidence type="ECO:0000256" key="18">
    <source>
        <dbReference type="RuleBase" id="RU003664"/>
    </source>
</evidence>
<feature type="domain" description="Mur ligase central" evidence="20">
    <location>
        <begin position="114"/>
        <end position="289"/>
    </location>
</feature>
<comment type="function">
    <text evidence="1 17 18">Cell wall formation. Catalyzes the addition of glutamate to the nucleotide precursor UDP-N-acetylmuramoyl-L-alanine (UMA).</text>
</comment>
<name>A0A1L8CS79_9THEO</name>
<evidence type="ECO:0000256" key="12">
    <source>
        <dbReference type="ARBA" id="ARBA00022984"/>
    </source>
</evidence>
<evidence type="ECO:0000256" key="10">
    <source>
        <dbReference type="ARBA" id="ARBA00022840"/>
    </source>
</evidence>
<dbReference type="GO" id="GO:0071555">
    <property type="term" value="P:cell wall organization"/>
    <property type="evidence" value="ECO:0007669"/>
    <property type="project" value="UniProtKB-KW"/>
</dbReference>
<evidence type="ECO:0000256" key="5">
    <source>
        <dbReference type="ARBA" id="ARBA00012212"/>
    </source>
</evidence>
<dbReference type="UniPathway" id="UPA00219"/>
<keyword evidence="8 17" id="KW-0436">Ligase</keyword>
<dbReference type="GO" id="GO:0008360">
    <property type="term" value="P:regulation of cell shape"/>
    <property type="evidence" value="ECO:0007669"/>
    <property type="project" value="UniProtKB-KW"/>
</dbReference>
<evidence type="ECO:0000256" key="14">
    <source>
        <dbReference type="ARBA" id="ARBA00030398"/>
    </source>
</evidence>
<comment type="similarity">
    <text evidence="4 17">Belongs to the MurCDEF family.</text>
</comment>
<keyword evidence="7 17" id="KW-0963">Cytoplasm</keyword>
<evidence type="ECO:0000256" key="11">
    <source>
        <dbReference type="ARBA" id="ARBA00022960"/>
    </source>
</evidence>
<protein>
    <recommendedName>
        <fullName evidence="6 17">UDP-N-acetylmuramoylalanine--D-glutamate ligase</fullName>
        <ecNumber evidence="5 17">6.3.2.9</ecNumber>
    </recommendedName>
    <alternativeName>
        <fullName evidence="15 17">D-glutamic acid-adding enzyme</fullName>
    </alternativeName>
    <alternativeName>
        <fullName evidence="14 17">UDP-N-acetylmuramoyl-L-alanyl-D-glutamate synthetase</fullName>
    </alternativeName>
</protein>
<dbReference type="SUPFAM" id="SSF53623">
    <property type="entry name" value="MurD-like peptide ligases, catalytic domain"/>
    <property type="match status" value="1"/>
</dbReference>
<keyword evidence="9 17" id="KW-0547">Nucleotide-binding</keyword>
<dbReference type="EC" id="6.3.2.9" evidence="5 17"/>
<dbReference type="InterPro" id="IPR013221">
    <property type="entry name" value="Mur_ligase_cen"/>
</dbReference>
<dbReference type="PANTHER" id="PTHR43692:SF1">
    <property type="entry name" value="UDP-N-ACETYLMURAMOYLALANINE--D-GLUTAMATE LIGASE"/>
    <property type="match status" value="1"/>
</dbReference>
<dbReference type="SUPFAM" id="SSF51984">
    <property type="entry name" value="MurCD N-terminal domain"/>
    <property type="match status" value="1"/>
</dbReference>
<evidence type="ECO:0000259" key="20">
    <source>
        <dbReference type="Pfam" id="PF08245"/>
    </source>
</evidence>